<evidence type="ECO:0000313" key="1">
    <source>
        <dbReference type="EMBL" id="MFD1050311.1"/>
    </source>
</evidence>
<sequence>MDSKPSAELGRKPPTPVKIVIAGGFGVGKTTAVASISEIPPLRTEAAMT</sequence>
<evidence type="ECO:0000313" key="2">
    <source>
        <dbReference type="Proteomes" id="UP001597045"/>
    </source>
</evidence>
<keyword evidence="1" id="KW-0067">ATP-binding</keyword>
<keyword evidence="1" id="KW-0547">Nucleotide-binding</keyword>
<accession>A0ABW3MIC3</accession>
<dbReference type="Proteomes" id="UP001597045">
    <property type="component" value="Unassembled WGS sequence"/>
</dbReference>
<reference evidence="2" key="1">
    <citation type="journal article" date="2019" name="Int. J. Syst. Evol. Microbiol.">
        <title>The Global Catalogue of Microorganisms (GCM) 10K type strain sequencing project: providing services to taxonomists for standard genome sequencing and annotation.</title>
        <authorList>
            <consortium name="The Broad Institute Genomics Platform"/>
            <consortium name="The Broad Institute Genome Sequencing Center for Infectious Disease"/>
            <person name="Wu L."/>
            <person name="Ma J."/>
        </authorList>
    </citation>
    <scope>NUCLEOTIDE SEQUENCE [LARGE SCALE GENOMIC DNA]</scope>
    <source>
        <strain evidence="2">JCM 31486</strain>
    </source>
</reference>
<proteinExistence type="predicted"/>
<keyword evidence="2" id="KW-1185">Reference proteome</keyword>
<protein>
    <submittedName>
        <fullName evidence="1">ATP-binding protein</fullName>
    </submittedName>
</protein>
<organism evidence="1 2">
    <name type="scientific">Kibdelosporangium lantanae</name>
    <dbReference type="NCBI Taxonomy" id="1497396"/>
    <lineage>
        <taxon>Bacteria</taxon>
        <taxon>Bacillati</taxon>
        <taxon>Actinomycetota</taxon>
        <taxon>Actinomycetes</taxon>
        <taxon>Pseudonocardiales</taxon>
        <taxon>Pseudonocardiaceae</taxon>
        <taxon>Kibdelosporangium</taxon>
    </lineage>
</organism>
<dbReference type="GO" id="GO:0005524">
    <property type="term" value="F:ATP binding"/>
    <property type="evidence" value="ECO:0007669"/>
    <property type="project" value="UniProtKB-KW"/>
</dbReference>
<name>A0ABW3MIC3_9PSEU</name>
<comment type="caution">
    <text evidence="1">The sequence shown here is derived from an EMBL/GenBank/DDBJ whole genome shotgun (WGS) entry which is preliminary data.</text>
</comment>
<dbReference type="EMBL" id="JBHTIS010002747">
    <property type="protein sequence ID" value="MFD1050311.1"/>
    <property type="molecule type" value="Genomic_DNA"/>
</dbReference>
<dbReference type="SUPFAM" id="SSF52540">
    <property type="entry name" value="P-loop containing nucleoside triphosphate hydrolases"/>
    <property type="match status" value="1"/>
</dbReference>
<feature type="non-terminal residue" evidence="1">
    <location>
        <position position="49"/>
    </location>
</feature>
<gene>
    <name evidence="1" type="ORF">ACFQ1S_34700</name>
</gene>
<dbReference type="InterPro" id="IPR027417">
    <property type="entry name" value="P-loop_NTPase"/>
</dbReference>